<organism evidence="3 4">
    <name type="scientific">Asanoa ishikariensis</name>
    <dbReference type="NCBI Taxonomy" id="137265"/>
    <lineage>
        <taxon>Bacteria</taxon>
        <taxon>Bacillati</taxon>
        <taxon>Actinomycetota</taxon>
        <taxon>Actinomycetes</taxon>
        <taxon>Micromonosporales</taxon>
        <taxon>Micromonosporaceae</taxon>
        <taxon>Asanoa</taxon>
    </lineage>
</organism>
<dbReference type="PANTHER" id="PTHR40763:SF4">
    <property type="entry name" value="DUF1707 DOMAIN-CONTAINING PROTEIN"/>
    <property type="match status" value="1"/>
</dbReference>
<evidence type="ECO:0000313" key="3">
    <source>
        <dbReference type="EMBL" id="SDY70612.1"/>
    </source>
</evidence>
<dbReference type="Pfam" id="PF08044">
    <property type="entry name" value="DUF1707"/>
    <property type="match status" value="1"/>
</dbReference>
<dbReference type="AlphaFoldDB" id="A0A1H3M1M3"/>
<accession>A0A1H3M1M3</accession>
<sequence>MTLDTRASDDDRQRVVELLQQHTAVGRLSLDEFTDRVGNAYAASTLRDLSVVTSDLPPLPESPHTGRRDLLVLFAVAAVTLLLLGLYMAVTR</sequence>
<feature type="transmembrane region" description="Helical" evidence="1">
    <location>
        <begin position="70"/>
        <end position="90"/>
    </location>
</feature>
<keyword evidence="1" id="KW-0812">Transmembrane</keyword>
<evidence type="ECO:0000313" key="4">
    <source>
        <dbReference type="Proteomes" id="UP000199632"/>
    </source>
</evidence>
<evidence type="ECO:0000259" key="2">
    <source>
        <dbReference type="Pfam" id="PF08044"/>
    </source>
</evidence>
<feature type="domain" description="DUF1707" evidence="2">
    <location>
        <begin position="5"/>
        <end position="57"/>
    </location>
</feature>
<dbReference type="InterPro" id="IPR012551">
    <property type="entry name" value="DUF1707_SHOCT-like"/>
</dbReference>
<keyword evidence="4" id="KW-1185">Reference proteome</keyword>
<keyword evidence="1" id="KW-0472">Membrane</keyword>
<dbReference type="OrthoDB" id="4772576at2"/>
<dbReference type="STRING" id="137265.SAMN05421684_1129"/>
<name>A0A1H3M1M3_9ACTN</name>
<dbReference type="EMBL" id="FNQB01000001">
    <property type="protein sequence ID" value="SDY70612.1"/>
    <property type="molecule type" value="Genomic_DNA"/>
</dbReference>
<keyword evidence="1" id="KW-1133">Transmembrane helix</keyword>
<evidence type="ECO:0000256" key="1">
    <source>
        <dbReference type="SAM" id="Phobius"/>
    </source>
</evidence>
<reference evidence="4" key="1">
    <citation type="submission" date="2016-10" db="EMBL/GenBank/DDBJ databases">
        <authorList>
            <person name="Varghese N."/>
            <person name="Submissions S."/>
        </authorList>
    </citation>
    <scope>NUCLEOTIDE SEQUENCE [LARGE SCALE GENOMIC DNA]</scope>
    <source>
        <strain evidence="4">DSM 44718</strain>
    </source>
</reference>
<dbReference type="Proteomes" id="UP000199632">
    <property type="component" value="Unassembled WGS sequence"/>
</dbReference>
<dbReference type="PANTHER" id="PTHR40763">
    <property type="entry name" value="MEMBRANE PROTEIN-RELATED"/>
    <property type="match status" value="1"/>
</dbReference>
<protein>
    <recommendedName>
        <fullName evidence="2">DUF1707 domain-containing protein</fullName>
    </recommendedName>
</protein>
<proteinExistence type="predicted"/>
<gene>
    <name evidence="3" type="ORF">SAMN05421684_1129</name>
</gene>